<evidence type="ECO:0000313" key="15">
    <source>
        <dbReference type="Proteomes" id="UP000219327"/>
    </source>
</evidence>
<comment type="catalytic activity">
    <reaction evidence="9">
        <text>5,6-dihydrouridine(20) in tRNA + NAD(+) = uridine(20) in tRNA + NADH + H(+)</text>
        <dbReference type="Rhea" id="RHEA:53340"/>
        <dbReference type="Rhea" id="RHEA-COMP:13533"/>
        <dbReference type="Rhea" id="RHEA-COMP:13534"/>
        <dbReference type="ChEBI" id="CHEBI:15378"/>
        <dbReference type="ChEBI" id="CHEBI:57540"/>
        <dbReference type="ChEBI" id="CHEBI:57945"/>
        <dbReference type="ChEBI" id="CHEBI:65315"/>
        <dbReference type="ChEBI" id="CHEBI:74443"/>
        <dbReference type="EC" id="1.3.1.91"/>
    </reaction>
</comment>
<dbReference type="PANTHER" id="PTHR42907">
    <property type="entry name" value="FMN-LINKED OXIDOREDUCTASES SUPERFAMILY PROTEIN"/>
    <property type="match status" value="1"/>
</dbReference>
<dbReference type="PROSITE" id="PS01136">
    <property type="entry name" value="UPF0034"/>
    <property type="match status" value="1"/>
</dbReference>
<dbReference type="NCBIfam" id="NF008774">
    <property type="entry name" value="PRK11815.1"/>
    <property type="match status" value="1"/>
</dbReference>
<evidence type="ECO:0000256" key="4">
    <source>
        <dbReference type="ARBA" id="ARBA00022643"/>
    </source>
</evidence>
<dbReference type="InterPro" id="IPR001269">
    <property type="entry name" value="DUS_fam"/>
</dbReference>
<feature type="binding site" evidence="9 12">
    <location>
        <position position="134"/>
    </location>
    <ligand>
        <name>FMN</name>
        <dbReference type="ChEBI" id="CHEBI:58210"/>
    </ligand>
</feature>
<reference evidence="14 15" key="1">
    <citation type="submission" date="2017-08" db="EMBL/GenBank/DDBJ databases">
        <title>Fine stratification of microbial communities through a metagenomic profile of the photic zone.</title>
        <authorList>
            <person name="Haro-Moreno J.M."/>
            <person name="Lopez-Perez M."/>
            <person name="De La Torre J."/>
            <person name="Picazo A."/>
            <person name="Camacho A."/>
            <person name="Rodriguez-Valera F."/>
        </authorList>
    </citation>
    <scope>NUCLEOTIDE SEQUENCE [LARGE SCALE GENOMIC DNA]</scope>
    <source>
        <strain evidence="14">MED-G24</strain>
    </source>
</reference>
<comment type="catalytic activity">
    <reaction evidence="9">
        <text>5,6-dihydrouridine(20a) in tRNA + NADP(+) = uridine(20a) in tRNA + NADPH + H(+)</text>
        <dbReference type="Rhea" id="RHEA:53344"/>
        <dbReference type="Rhea" id="RHEA-COMP:13535"/>
        <dbReference type="Rhea" id="RHEA-COMP:13536"/>
        <dbReference type="ChEBI" id="CHEBI:15378"/>
        <dbReference type="ChEBI" id="CHEBI:57783"/>
        <dbReference type="ChEBI" id="CHEBI:58349"/>
        <dbReference type="ChEBI" id="CHEBI:65315"/>
        <dbReference type="ChEBI" id="CHEBI:74443"/>
    </reaction>
</comment>
<evidence type="ECO:0000256" key="3">
    <source>
        <dbReference type="ARBA" id="ARBA00022630"/>
    </source>
</evidence>
<keyword evidence="4 9" id="KW-0288">FMN</keyword>
<feature type="domain" description="DUS-like FMN-binding" evidence="13">
    <location>
        <begin position="11"/>
        <end position="307"/>
    </location>
</feature>
<feature type="binding site" evidence="9 12">
    <location>
        <begin position="206"/>
        <end position="208"/>
    </location>
    <ligand>
        <name>FMN</name>
        <dbReference type="ChEBI" id="CHEBI:58210"/>
    </ligand>
</feature>
<evidence type="ECO:0000256" key="11">
    <source>
        <dbReference type="PIRSR" id="PIRSR006621-1"/>
    </source>
</evidence>
<dbReference type="InterPro" id="IPR018517">
    <property type="entry name" value="tRNA_hU_synthase_CS"/>
</dbReference>
<feature type="active site" description="Proton donor" evidence="9 11">
    <location>
        <position position="95"/>
    </location>
</feature>
<comment type="similarity">
    <text evidence="10">Belongs to the dus family.</text>
</comment>
<evidence type="ECO:0000256" key="9">
    <source>
        <dbReference type="HAMAP-Rule" id="MF_02041"/>
    </source>
</evidence>
<evidence type="ECO:0000256" key="8">
    <source>
        <dbReference type="ARBA" id="ARBA00023002"/>
    </source>
</evidence>
<dbReference type="PIRSF" id="PIRSF006621">
    <property type="entry name" value="Dus"/>
    <property type="match status" value="1"/>
</dbReference>
<proteinExistence type="inferred from homology"/>
<keyword evidence="6 9" id="KW-0521">NADP</keyword>
<dbReference type="GO" id="GO:0010181">
    <property type="term" value="F:FMN binding"/>
    <property type="evidence" value="ECO:0007669"/>
    <property type="project" value="UniProtKB-UniRule"/>
</dbReference>
<evidence type="ECO:0000256" key="2">
    <source>
        <dbReference type="ARBA" id="ARBA00022555"/>
    </source>
</evidence>
<feature type="binding site" evidence="9 12">
    <location>
        <begin position="13"/>
        <end position="15"/>
    </location>
    <ligand>
        <name>FMN</name>
        <dbReference type="ChEBI" id="CHEBI:58210"/>
    </ligand>
</feature>
<dbReference type="EMBL" id="NTKD01000017">
    <property type="protein sequence ID" value="PDH39914.1"/>
    <property type="molecule type" value="Genomic_DNA"/>
</dbReference>
<keyword evidence="8 9" id="KW-0560">Oxidoreductase</keyword>
<dbReference type="AlphaFoldDB" id="A0A2A5WUP4"/>
<dbReference type="GO" id="GO:0102264">
    <property type="term" value="F:tRNA-dihydrouridine20 synthase activity"/>
    <property type="evidence" value="ECO:0007669"/>
    <property type="project" value="UniProtKB-EC"/>
</dbReference>
<comment type="caution">
    <text evidence="14">The sequence shown here is derived from an EMBL/GenBank/DDBJ whole genome shotgun (WGS) entry which is preliminary data.</text>
</comment>
<dbReference type="GO" id="GO:0000049">
    <property type="term" value="F:tRNA binding"/>
    <property type="evidence" value="ECO:0007669"/>
    <property type="project" value="UniProtKB-UniRule"/>
</dbReference>
<evidence type="ECO:0000256" key="12">
    <source>
        <dbReference type="PIRSR" id="PIRSR006621-2"/>
    </source>
</evidence>
<dbReference type="CDD" id="cd02801">
    <property type="entry name" value="DUS_like_FMN"/>
    <property type="match status" value="1"/>
</dbReference>
<sequence length="344" mass="37710">MQSAAPDSLSVAPMMGCTDRHCRYLLRLISPNALLYSEMVTTGALLHGRADHFLRHHQDEPCVLQLGGSDPLELSECAGLAESAGYQEVNLNVGCPSDRVQQGGIGACLMATPETVANCVTAMAKKVSIPVSVKCRIGIDHEPTYAQFRDFIQRVYDGGCRSFSIHARIAILSGLSPKQNREIPPLHYDFVYRIKDDFPDARFTLNGGLKTHDDALAEWHRVGAVMIGRAAYNNPFLLAELDATLFGSKPADRHQVWLAYRDHIASELAAGENLKHSARHLLSLFTGLSGARAFRRGVSAQMYDDEADLDVIDEALEASGVLIALQSRPWTDSTDFSRSETARA</sequence>
<dbReference type="HAMAP" id="MF_02041">
    <property type="entry name" value="DusA_subfam"/>
    <property type="match status" value="1"/>
</dbReference>
<organism evidence="14 15">
    <name type="scientific">OM182 bacterium MED-G24</name>
    <dbReference type="NCBI Taxonomy" id="1986255"/>
    <lineage>
        <taxon>Bacteria</taxon>
        <taxon>Pseudomonadati</taxon>
        <taxon>Pseudomonadota</taxon>
        <taxon>Gammaproteobacteria</taxon>
        <taxon>OMG group</taxon>
        <taxon>OM182 clade</taxon>
    </lineage>
</organism>
<feature type="binding site" evidence="9 12">
    <location>
        <begin position="228"/>
        <end position="229"/>
    </location>
    <ligand>
        <name>FMN</name>
        <dbReference type="ChEBI" id="CHEBI:58210"/>
    </ligand>
</feature>
<protein>
    <recommendedName>
        <fullName evidence="9">tRNA-dihydrouridine(20/20a) synthase</fullName>
        <ecNumber evidence="9">1.3.1.91</ecNumber>
    </recommendedName>
    <alternativeName>
        <fullName evidence="9">U20-specific dihydrouridine synthase</fullName>
        <shortName evidence="9">U20-specific Dus</shortName>
    </alternativeName>
    <alternativeName>
        <fullName evidence="9">tRNA-dihydrouridine synthase A</fullName>
    </alternativeName>
</protein>
<comment type="similarity">
    <text evidence="9">Belongs to the Dus family. DusA subfamily.</text>
</comment>
<feature type="site" description="Interacts with tRNA" evidence="9">
    <location>
        <position position="181"/>
    </location>
</feature>
<comment type="cofactor">
    <cofactor evidence="1 9 10 12">
        <name>FMN</name>
        <dbReference type="ChEBI" id="CHEBI:58210"/>
    </cofactor>
</comment>
<feature type="site" description="Interacts with tRNA; defines subfamily-specific binding signature" evidence="9">
    <location>
        <position position="178"/>
    </location>
</feature>
<keyword evidence="12" id="KW-0547">Nucleotide-binding</keyword>
<comment type="function">
    <text evidence="9">Catalyzes the synthesis of 5,6-dihydrouridine (D), a modified base found in the D-loop of most tRNAs, via the reduction of the C5-C6 double bond in target uridines. Specifically modifies U20 and U20a in tRNAs.</text>
</comment>
<dbReference type="InterPro" id="IPR035587">
    <property type="entry name" value="DUS-like_FMN-bd"/>
</dbReference>
<dbReference type="Pfam" id="PF01207">
    <property type="entry name" value="Dus"/>
    <property type="match status" value="1"/>
</dbReference>
<evidence type="ECO:0000256" key="7">
    <source>
        <dbReference type="ARBA" id="ARBA00022884"/>
    </source>
</evidence>
<feature type="binding site" evidence="9 12">
    <location>
        <position position="65"/>
    </location>
    <ligand>
        <name>FMN</name>
        <dbReference type="ChEBI" id="CHEBI:58210"/>
    </ligand>
</feature>
<keyword evidence="3 9" id="KW-0285">Flavoprotein</keyword>
<keyword evidence="5 9" id="KW-0819">tRNA processing</keyword>
<evidence type="ECO:0000256" key="5">
    <source>
        <dbReference type="ARBA" id="ARBA00022694"/>
    </source>
</evidence>
<name>A0A2A5WUP4_9GAMM</name>
<keyword evidence="7 9" id="KW-0694">RNA-binding</keyword>
<dbReference type="GO" id="GO:0102266">
    <property type="term" value="F:tRNA-dihydrouridine20a synthase activity"/>
    <property type="evidence" value="ECO:0007669"/>
    <property type="project" value="RHEA"/>
</dbReference>
<dbReference type="InterPro" id="IPR004653">
    <property type="entry name" value="DusA"/>
</dbReference>
<evidence type="ECO:0000256" key="10">
    <source>
        <dbReference type="PIRNR" id="PIRNR006621"/>
    </source>
</evidence>
<evidence type="ECO:0000259" key="13">
    <source>
        <dbReference type="Pfam" id="PF01207"/>
    </source>
</evidence>
<accession>A0A2A5WUP4</accession>
<dbReference type="Gene3D" id="3.20.20.70">
    <property type="entry name" value="Aldolase class I"/>
    <property type="match status" value="1"/>
</dbReference>
<dbReference type="SUPFAM" id="SSF51395">
    <property type="entry name" value="FMN-linked oxidoreductases"/>
    <property type="match status" value="1"/>
</dbReference>
<comment type="catalytic activity">
    <reaction evidence="9">
        <text>5,6-dihydrouridine(20) in tRNA + NADP(+) = uridine(20) in tRNA + NADPH + H(+)</text>
        <dbReference type="Rhea" id="RHEA:53336"/>
        <dbReference type="Rhea" id="RHEA-COMP:13533"/>
        <dbReference type="Rhea" id="RHEA-COMP:13534"/>
        <dbReference type="ChEBI" id="CHEBI:15378"/>
        <dbReference type="ChEBI" id="CHEBI:57783"/>
        <dbReference type="ChEBI" id="CHEBI:58349"/>
        <dbReference type="ChEBI" id="CHEBI:65315"/>
        <dbReference type="ChEBI" id="CHEBI:74443"/>
        <dbReference type="EC" id="1.3.1.91"/>
    </reaction>
</comment>
<dbReference type="InterPro" id="IPR013785">
    <property type="entry name" value="Aldolase_TIM"/>
</dbReference>
<evidence type="ECO:0000256" key="1">
    <source>
        <dbReference type="ARBA" id="ARBA00001917"/>
    </source>
</evidence>
<feature type="site" description="Interacts with tRNA" evidence="9">
    <location>
        <position position="92"/>
    </location>
</feature>
<dbReference type="Proteomes" id="UP000219327">
    <property type="component" value="Unassembled WGS sequence"/>
</dbReference>
<dbReference type="Gene3D" id="1.20.120.1460">
    <property type="match status" value="1"/>
</dbReference>
<dbReference type="EC" id="1.3.1.91" evidence="9"/>
<feature type="binding site" evidence="9 12">
    <location>
        <position position="166"/>
    </location>
    <ligand>
        <name>FMN</name>
        <dbReference type="ChEBI" id="CHEBI:58210"/>
    </ligand>
</feature>
<gene>
    <name evidence="9" type="primary">dusA</name>
    <name evidence="14" type="ORF">CNE99_04485</name>
</gene>
<feature type="site" description="Interacts with tRNA; defines subfamily-specific binding signature" evidence="9">
    <location>
        <position position="295"/>
    </location>
</feature>
<dbReference type="GO" id="GO:0050660">
    <property type="term" value="F:flavin adenine dinucleotide binding"/>
    <property type="evidence" value="ECO:0007669"/>
    <property type="project" value="InterPro"/>
</dbReference>
<dbReference type="PANTHER" id="PTHR42907:SF1">
    <property type="entry name" value="FMN-LINKED OXIDOREDUCTASES SUPERFAMILY PROTEIN"/>
    <property type="match status" value="1"/>
</dbReference>
<comment type="catalytic activity">
    <reaction evidence="9">
        <text>5,6-dihydrouridine(20a) in tRNA + NAD(+) = uridine(20a) in tRNA + NADH + H(+)</text>
        <dbReference type="Rhea" id="RHEA:53348"/>
        <dbReference type="Rhea" id="RHEA-COMP:13535"/>
        <dbReference type="Rhea" id="RHEA-COMP:13536"/>
        <dbReference type="ChEBI" id="CHEBI:15378"/>
        <dbReference type="ChEBI" id="CHEBI:57540"/>
        <dbReference type="ChEBI" id="CHEBI:57945"/>
        <dbReference type="ChEBI" id="CHEBI:65315"/>
        <dbReference type="ChEBI" id="CHEBI:74443"/>
    </reaction>
</comment>
<keyword evidence="2 9" id="KW-0820">tRNA-binding</keyword>
<evidence type="ECO:0000313" key="14">
    <source>
        <dbReference type="EMBL" id="PDH39914.1"/>
    </source>
</evidence>
<feature type="site" description="Interacts with tRNA; defines subfamily-specific binding signature" evidence="9">
    <location>
        <position position="292"/>
    </location>
</feature>
<evidence type="ECO:0000256" key="6">
    <source>
        <dbReference type="ARBA" id="ARBA00022857"/>
    </source>
</evidence>